<dbReference type="SUPFAM" id="SSF46626">
    <property type="entry name" value="Cytochrome c"/>
    <property type="match status" value="1"/>
</dbReference>
<keyword evidence="1 4" id="KW-0349">Heme</keyword>
<dbReference type="RefSeq" id="WP_199602781.1">
    <property type="nucleotide sequence ID" value="NZ_JAEHJZ010000049.1"/>
</dbReference>
<dbReference type="GO" id="GO:0046872">
    <property type="term" value="F:metal ion binding"/>
    <property type="evidence" value="ECO:0007669"/>
    <property type="project" value="UniProtKB-KW"/>
</dbReference>
<dbReference type="AlphaFoldDB" id="A0A934KZQ6"/>
<dbReference type="EMBL" id="JAEHJZ010000049">
    <property type="protein sequence ID" value="MBJ7882595.1"/>
    <property type="molecule type" value="Genomic_DNA"/>
</dbReference>
<proteinExistence type="predicted"/>
<keyword evidence="8" id="KW-1185">Reference proteome</keyword>
<reference evidence="7 8" key="1">
    <citation type="submission" date="2020-09" db="EMBL/GenBank/DDBJ databases">
        <title>Draft genome of Gelidibacter salicanalis PAMC21136.</title>
        <authorList>
            <person name="Park H."/>
        </authorList>
    </citation>
    <scope>NUCLEOTIDE SEQUENCE [LARGE SCALE GENOMIC DNA]</scope>
    <source>
        <strain evidence="7 8">PAMC21136</strain>
    </source>
</reference>
<dbReference type="PANTHER" id="PTHR40394">
    <property type="entry name" value="LIPOPROTEIN-RELATED"/>
    <property type="match status" value="1"/>
</dbReference>
<feature type="transmembrane region" description="Helical" evidence="5">
    <location>
        <begin position="7"/>
        <end position="24"/>
    </location>
</feature>
<evidence type="ECO:0000256" key="4">
    <source>
        <dbReference type="PROSITE-ProRule" id="PRU00433"/>
    </source>
</evidence>
<keyword evidence="2 4" id="KW-0479">Metal-binding</keyword>
<organism evidence="7 8">
    <name type="scientific">Gelidibacter salicanalis</name>
    <dbReference type="NCBI Taxonomy" id="291193"/>
    <lineage>
        <taxon>Bacteria</taxon>
        <taxon>Pseudomonadati</taxon>
        <taxon>Bacteroidota</taxon>
        <taxon>Flavobacteriia</taxon>
        <taxon>Flavobacteriales</taxon>
        <taxon>Flavobacteriaceae</taxon>
        <taxon>Gelidibacter</taxon>
    </lineage>
</organism>
<evidence type="ECO:0000256" key="1">
    <source>
        <dbReference type="ARBA" id="ARBA00022617"/>
    </source>
</evidence>
<keyword evidence="5" id="KW-0472">Membrane</keyword>
<dbReference type="GO" id="GO:0020037">
    <property type="term" value="F:heme binding"/>
    <property type="evidence" value="ECO:0007669"/>
    <property type="project" value="InterPro"/>
</dbReference>
<feature type="domain" description="Cytochrome c" evidence="6">
    <location>
        <begin position="57"/>
        <end position="142"/>
    </location>
</feature>
<evidence type="ECO:0000259" key="6">
    <source>
        <dbReference type="PROSITE" id="PS51007"/>
    </source>
</evidence>
<dbReference type="Gene3D" id="1.10.760.10">
    <property type="entry name" value="Cytochrome c-like domain"/>
    <property type="match status" value="1"/>
</dbReference>
<protein>
    <submittedName>
        <fullName evidence="7">Cytochrome c</fullName>
    </submittedName>
</protein>
<evidence type="ECO:0000256" key="2">
    <source>
        <dbReference type="ARBA" id="ARBA00022723"/>
    </source>
</evidence>
<keyword evidence="5" id="KW-1133">Transmembrane helix</keyword>
<dbReference type="PROSITE" id="PS51007">
    <property type="entry name" value="CYTC"/>
    <property type="match status" value="1"/>
</dbReference>
<accession>A0A934KZQ6</accession>
<dbReference type="Proteomes" id="UP000662373">
    <property type="component" value="Unassembled WGS sequence"/>
</dbReference>
<dbReference type="InterPro" id="IPR009056">
    <property type="entry name" value="Cyt_c-like_dom"/>
</dbReference>
<gene>
    <name evidence="7" type="ORF">JEM65_18320</name>
</gene>
<evidence type="ECO:0000313" key="7">
    <source>
        <dbReference type="EMBL" id="MBJ7882595.1"/>
    </source>
</evidence>
<dbReference type="PANTHER" id="PTHR40394:SF2">
    <property type="entry name" value="QUINOL:CYTOCHROME C OXIDOREDUCTASE MEMBRANE PROTEIN"/>
    <property type="match status" value="1"/>
</dbReference>
<dbReference type="GO" id="GO:0009055">
    <property type="term" value="F:electron transfer activity"/>
    <property type="evidence" value="ECO:0007669"/>
    <property type="project" value="InterPro"/>
</dbReference>
<keyword evidence="3 4" id="KW-0408">Iron</keyword>
<evidence type="ECO:0000313" key="8">
    <source>
        <dbReference type="Proteomes" id="UP000662373"/>
    </source>
</evidence>
<name>A0A934KZQ6_9FLAO</name>
<keyword evidence="5" id="KW-0812">Transmembrane</keyword>
<comment type="caution">
    <text evidence="7">The sequence shown here is derived from an EMBL/GenBank/DDBJ whole genome shotgun (WGS) entry which is preliminary data.</text>
</comment>
<evidence type="ECO:0000256" key="3">
    <source>
        <dbReference type="ARBA" id="ARBA00023004"/>
    </source>
</evidence>
<dbReference type="Pfam" id="PF13442">
    <property type="entry name" value="Cytochrome_CBB3"/>
    <property type="match status" value="1"/>
</dbReference>
<evidence type="ECO:0000256" key="5">
    <source>
        <dbReference type="SAM" id="Phobius"/>
    </source>
</evidence>
<dbReference type="InterPro" id="IPR036909">
    <property type="entry name" value="Cyt_c-like_dom_sf"/>
</dbReference>
<sequence>MKTKKILISITFTGLLYVLLVGFINQPENVYEDIQQKKWVAPASADKIVNPLKDDANAAASGKKLYKAMCSVCHGPKGKGDGMAGAGLTPKPTDLINETFQSQSDGAIFWKIAEGRAPMASYKSSIPEKKRWEIINYIRTLK</sequence>